<gene>
    <name evidence="10" type="ORF">V3328_08920</name>
</gene>
<reference evidence="10 11" key="1">
    <citation type="submission" date="2024-02" db="EMBL/GenBank/DDBJ databases">
        <title>Genome analysis and characterization of Microbaculum marinisediminis sp. nov., isolated from marine sediment.</title>
        <authorList>
            <person name="Du Z.-J."/>
            <person name="Ye Y.-Q."/>
            <person name="Zhang Z.-R."/>
            <person name="Yuan S.-M."/>
            <person name="Zhang X.-Y."/>
        </authorList>
    </citation>
    <scope>NUCLEOTIDE SEQUENCE [LARGE SCALE GENOMIC DNA]</scope>
    <source>
        <strain evidence="10 11">SDUM1044001</strain>
    </source>
</reference>
<keyword evidence="3" id="KW-1003">Cell membrane</keyword>
<feature type="transmembrane region" description="Helical" evidence="9">
    <location>
        <begin position="252"/>
        <end position="272"/>
    </location>
</feature>
<dbReference type="Proteomes" id="UP001378188">
    <property type="component" value="Unassembled WGS sequence"/>
</dbReference>
<dbReference type="InterPro" id="IPR052157">
    <property type="entry name" value="BCAA_transport_permease"/>
</dbReference>
<proteinExistence type="inferred from homology"/>
<organism evidence="10 11">
    <name type="scientific">Microbaculum marinum</name>
    <dbReference type="NCBI Taxonomy" id="1764581"/>
    <lineage>
        <taxon>Bacteria</taxon>
        <taxon>Pseudomonadati</taxon>
        <taxon>Pseudomonadota</taxon>
        <taxon>Alphaproteobacteria</taxon>
        <taxon>Hyphomicrobiales</taxon>
        <taxon>Tepidamorphaceae</taxon>
        <taxon>Microbaculum</taxon>
    </lineage>
</organism>
<dbReference type="AlphaFoldDB" id="A0AAW9RU69"/>
<protein>
    <submittedName>
        <fullName evidence="10">Branched-chain amino acid ABC transporter permease</fullName>
    </submittedName>
</protein>
<evidence type="ECO:0000313" key="10">
    <source>
        <dbReference type="EMBL" id="MEJ8571593.1"/>
    </source>
</evidence>
<dbReference type="RefSeq" id="WP_340329292.1">
    <property type="nucleotide sequence ID" value="NZ_JAZHOF010000003.1"/>
</dbReference>
<evidence type="ECO:0000256" key="1">
    <source>
        <dbReference type="ARBA" id="ARBA00004651"/>
    </source>
</evidence>
<feature type="transmembrane region" description="Helical" evidence="9">
    <location>
        <begin position="135"/>
        <end position="155"/>
    </location>
</feature>
<dbReference type="InterPro" id="IPR001851">
    <property type="entry name" value="ABC_transp_permease"/>
</dbReference>
<accession>A0AAW9RU69</accession>
<dbReference type="GO" id="GO:0005886">
    <property type="term" value="C:plasma membrane"/>
    <property type="evidence" value="ECO:0007669"/>
    <property type="project" value="UniProtKB-SubCell"/>
</dbReference>
<evidence type="ECO:0000256" key="3">
    <source>
        <dbReference type="ARBA" id="ARBA00022475"/>
    </source>
</evidence>
<keyword evidence="5" id="KW-0029">Amino-acid transport</keyword>
<evidence type="ECO:0000256" key="8">
    <source>
        <dbReference type="ARBA" id="ARBA00037998"/>
    </source>
</evidence>
<name>A0AAW9RU69_9HYPH</name>
<dbReference type="PANTHER" id="PTHR11795:SF442">
    <property type="entry name" value="ABC TRANSPORTER ATP-BINDING PROTEIN"/>
    <property type="match status" value="1"/>
</dbReference>
<dbReference type="PANTHER" id="PTHR11795">
    <property type="entry name" value="BRANCHED-CHAIN AMINO ACID TRANSPORT SYSTEM PERMEASE PROTEIN LIVH"/>
    <property type="match status" value="1"/>
</dbReference>
<dbReference type="EMBL" id="JAZHOF010000003">
    <property type="protein sequence ID" value="MEJ8571593.1"/>
    <property type="molecule type" value="Genomic_DNA"/>
</dbReference>
<feature type="transmembrane region" description="Helical" evidence="9">
    <location>
        <begin position="60"/>
        <end position="79"/>
    </location>
</feature>
<sequence>MLIQVLNGVVYGGLLYLLAVGLVLIFGLREIVNFAHGALFMLGSYIGFSIAASYDFWLGLLGSLVAMTAIGICLDAAVLRPLRKHDHMVTVLVTFGILLVLEAFATAVWGKSYRSMTPPAIFSGTVDIAGQPFPVYRLFVIAVSLCVAAALTAWLRFSRIGLYVRASSVDPTTTAILGVDTDRLSLIVVGLGTGLAGLSGVVAAPLMALSPTMGNFILIESFIVVVVGGLGSFSGALVAALLIGQIHNFGAIYLPWASTMLPFLLMVGVLIWRPSGLAGKRT</sequence>
<dbReference type="GO" id="GO:0006865">
    <property type="term" value="P:amino acid transport"/>
    <property type="evidence" value="ECO:0007669"/>
    <property type="project" value="UniProtKB-KW"/>
</dbReference>
<evidence type="ECO:0000313" key="11">
    <source>
        <dbReference type="Proteomes" id="UP001378188"/>
    </source>
</evidence>
<keyword evidence="2" id="KW-0813">Transport</keyword>
<feature type="transmembrane region" description="Helical" evidence="9">
    <location>
        <begin position="6"/>
        <end position="27"/>
    </location>
</feature>
<evidence type="ECO:0000256" key="4">
    <source>
        <dbReference type="ARBA" id="ARBA00022692"/>
    </source>
</evidence>
<comment type="similarity">
    <text evidence="8">Belongs to the binding-protein-dependent transport system permease family. LivHM subfamily.</text>
</comment>
<dbReference type="CDD" id="cd06582">
    <property type="entry name" value="TM_PBP1_LivH_like"/>
    <property type="match status" value="1"/>
</dbReference>
<keyword evidence="11" id="KW-1185">Reference proteome</keyword>
<feature type="transmembrane region" description="Helical" evidence="9">
    <location>
        <begin position="185"/>
        <end position="209"/>
    </location>
</feature>
<evidence type="ECO:0000256" key="2">
    <source>
        <dbReference type="ARBA" id="ARBA00022448"/>
    </source>
</evidence>
<dbReference type="Pfam" id="PF02653">
    <property type="entry name" value="BPD_transp_2"/>
    <property type="match status" value="1"/>
</dbReference>
<feature type="transmembrane region" description="Helical" evidence="9">
    <location>
        <begin position="91"/>
        <end position="109"/>
    </location>
</feature>
<evidence type="ECO:0000256" key="7">
    <source>
        <dbReference type="ARBA" id="ARBA00023136"/>
    </source>
</evidence>
<comment type="caution">
    <text evidence="10">The sequence shown here is derived from an EMBL/GenBank/DDBJ whole genome shotgun (WGS) entry which is preliminary data.</text>
</comment>
<evidence type="ECO:0000256" key="5">
    <source>
        <dbReference type="ARBA" id="ARBA00022970"/>
    </source>
</evidence>
<keyword evidence="6 9" id="KW-1133">Transmembrane helix</keyword>
<feature type="transmembrane region" description="Helical" evidence="9">
    <location>
        <begin position="221"/>
        <end position="246"/>
    </location>
</feature>
<evidence type="ECO:0000256" key="9">
    <source>
        <dbReference type="SAM" id="Phobius"/>
    </source>
</evidence>
<evidence type="ECO:0000256" key="6">
    <source>
        <dbReference type="ARBA" id="ARBA00022989"/>
    </source>
</evidence>
<keyword evidence="4 9" id="KW-0812">Transmembrane</keyword>
<dbReference type="GO" id="GO:0022857">
    <property type="term" value="F:transmembrane transporter activity"/>
    <property type="evidence" value="ECO:0007669"/>
    <property type="project" value="InterPro"/>
</dbReference>
<comment type="subcellular location">
    <subcellularLocation>
        <location evidence="1">Cell membrane</location>
        <topology evidence="1">Multi-pass membrane protein</topology>
    </subcellularLocation>
</comment>
<feature type="transmembrane region" description="Helical" evidence="9">
    <location>
        <begin position="34"/>
        <end position="54"/>
    </location>
</feature>
<keyword evidence="7 9" id="KW-0472">Membrane</keyword>